<protein>
    <submittedName>
        <fullName evidence="1">Uncharacterized protein</fullName>
    </submittedName>
</protein>
<dbReference type="Proteomes" id="UP000596977">
    <property type="component" value="Unassembled WGS sequence"/>
</dbReference>
<keyword evidence="2" id="KW-1185">Reference proteome</keyword>
<organism evidence="1 2">
    <name type="scientific">Pelagibacterium lentulum</name>
    <dbReference type="NCBI Taxonomy" id="2029865"/>
    <lineage>
        <taxon>Bacteria</taxon>
        <taxon>Pseudomonadati</taxon>
        <taxon>Pseudomonadota</taxon>
        <taxon>Alphaproteobacteria</taxon>
        <taxon>Hyphomicrobiales</taxon>
        <taxon>Devosiaceae</taxon>
        <taxon>Pelagibacterium</taxon>
    </lineage>
</organism>
<comment type="caution">
    <text evidence="1">The sequence shown here is derived from an EMBL/GenBank/DDBJ whole genome shotgun (WGS) entry which is preliminary data.</text>
</comment>
<dbReference type="EMBL" id="BMKB01000004">
    <property type="protein sequence ID" value="GGA53646.1"/>
    <property type="molecule type" value="Genomic_DNA"/>
</dbReference>
<evidence type="ECO:0000313" key="1">
    <source>
        <dbReference type="EMBL" id="GGA53646.1"/>
    </source>
</evidence>
<dbReference type="AlphaFoldDB" id="A0A916REW1"/>
<sequence>MQRDVERQFVGLTSLPHRHTEGGKQIARQDQMRRGTDWQEFRHALHYGKHKQISPDHVMSGSAMKKVDHIARQQVRANTDASLMLAKVVFGPVFPSPAPA</sequence>
<gene>
    <name evidence="1" type="ORF">GCM10011499_24640</name>
</gene>
<name>A0A916REW1_9HYPH</name>
<evidence type="ECO:0000313" key="2">
    <source>
        <dbReference type="Proteomes" id="UP000596977"/>
    </source>
</evidence>
<proteinExistence type="predicted"/>
<reference evidence="1 2" key="1">
    <citation type="journal article" date="2014" name="Int. J. Syst. Evol. Microbiol.">
        <title>Complete genome sequence of Corynebacterium casei LMG S-19264T (=DSM 44701T), isolated from a smear-ripened cheese.</title>
        <authorList>
            <consortium name="US DOE Joint Genome Institute (JGI-PGF)"/>
            <person name="Walter F."/>
            <person name="Albersmeier A."/>
            <person name="Kalinowski J."/>
            <person name="Ruckert C."/>
        </authorList>
    </citation>
    <scope>NUCLEOTIDE SEQUENCE [LARGE SCALE GENOMIC DNA]</scope>
    <source>
        <strain evidence="1 2">CGMCC 1.15896</strain>
    </source>
</reference>
<accession>A0A916REW1</accession>